<sequence>MDLEPPDVRARKITASVLQATQRDATQAAIAAAMGVSESTVSRLLSDHLDKLALVLAYAGLKVSPATSRCFPPDYVDALLLMAKEHLNAVQSVRNLEWD</sequence>
<keyword evidence="2" id="KW-1185">Reference proteome</keyword>
<reference evidence="1 2" key="1">
    <citation type="submission" date="2017-01" db="EMBL/GenBank/DDBJ databases">
        <authorList>
            <person name="Mah S.A."/>
            <person name="Swanson W.J."/>
            <person name="Moy G.W."/>
            <person name="Vacquier V.D."/>
        </authorList>
    </citation>
    <scope>NUCLEOTIDE SEQUENCE [LARGE SCALE GENOMIC DNA]</scope>
    <source>
        <strain evidence="1 2">DCY110</strain>
    </source>
</reference>
<dbReference type="STRING" id="1842727.RD110_07995"/>
<dbReference type="RefSeq" id="WP_076198334.1">
    <property type="nucleotide sequence ID" value="NZ_CP019236.1"/>
</dbReference>
<protein>
    <submittedName>
        <fullName evidence="1">Uncharacterized protein</fullName>
    </submittedName>
</protein>
<accession>A0A1P8JTU0</accession>
<dbReference type="Pfam" id="PF13384">
    <property type="entry name" value="HTH_23"/>
    <property type="match status" value="1"/>
</dbReference>
<dbReference type="OrthoDB" id="8853625at2"/>
<dbReference type="AlphaFoldDB" id="A0A1P8JTU0"/>
<gene>
    <name evidence="1" type="ORF">RD110_07995</name>
</gene>
<dbReference type="SUPFAM" id="SSF47413">
    <property type="entry name" value="lambda repressor-like DNA-binding domains"/>
    <property type="match status" value="1"/>
</dbReference>
<organism evidence="1 2">
    <name type="scientific">Rhodoferax koreensis</name>
    <dbReference type="NCBI Taxonomy" id="1842727"/>
    <lineage>
        <taxon>Bacteria</taxon>
        <taxon>Pseudomonadati</taxon>
        <taxon>Pseudomonadota</taxon>
        <taxon>Betaproteobacteria</taxon>
        <taxon>Burkholderiales</taxon>
        <taxon>Comamonadaceae</taxon>
        <taxon>Rhodoferax</taxon>
    </lineage>
</organism>
<proteinExistence type="predicted"/>
<dbReference type="EMBL" id="CP019236">
    <property type="protein sequence ID" value="APW37145.1"/>
    <property type="molecule type" value="Genomic_DNA"/>
</dbReference>
<dbReference type="Proteomes" id="UP000186609">
    <property type="component" value="Chromosome"/>
</dbReference>
<name>A0A1P8JTU0_9BURK</name>
<evidence type="ECO:0000313" key="1">
    <source>
        <dbReference type="EMBL" id="APW37145.1"/>
    </source>
</evidence>
<dbReference type="InterPro" id="IPR010982">
    <property type="entry name" value="Lambda_DNA-bd_dom_sf"/>
</dbReference>
<dbReference type="Gene3D" id="1.10.260.40">
    <property type="entry name" value="lambda repressor-like DNA-binding domains"/>
    <property type="match status" value="1"/>
</dbReference>
<evidence type="ECO:0000313" key="2">
    <source>
        <dbReference type="Proteomes" id="UP000186609"/>
    </source>
</evidence>
<dbReference type="KEGG" id="rhy:RD110_07995"/>
<dbReference type="GO" id="GO:0003677">
    <property type="term" value="F:DNA binding"/>
    <property type="evidence" value="ECO:0007669"/>
    <property type="project" value="InterPro"/>
</dbReference>